<gene>
    <name evidence="1" type="ORF">PENANT_c054G01133</name>
</gene>
<protein>
    <submittedName>
        <fullName evidence="1">Uncharacterized protein</fullName>
    </submittedName>
</protein>
<accession>A0A1V6PQZ0</accession>
<comment type="caution">
    <text evidence="1">The sequence shown here is derived from an EMBL/GenBank/DDBJ whole genome shotgun (WGS) entry which is preliminary data.</text>
</comment>
<dbReference type="Proteomes" id="UP000191672">
    <property type="component" value="Unassembled WGS sequence"/>
</dbReference>
<evidence type="ECO:0000313" key="1">
    <source>
        <dbReference type="EMBL" id="OQD79321.1"/>
    </source>
</evidence>
<evidence type="ECO:0000313" key="2">
    <source>
        <dbReference type="Proteomes" id="UP000191672"/>
    </source>
</evidence>
<dbReference type="AlphaFoldDB" id="A0A1V6PQZ0"/>
<keyword evidence="2" id="KW-1185">Reference proteome</keyword>
<sequence>MQKLGRVGSKLGLLGAQCWARVGPGLMKFNPGPGWVGFWAGTLGPKWALRKSIYNIAYTASKTVKHLEGKRITED</sequence>
<proteinExistence type="predicted"/>
<name>A0A1V6PQZ0_9EURO</name>
<dbReference type="EMBL" id="MDYN01000054">
    <property type="protein sequence ID" value="OQD79321.1"/>
    <property type="molecule type" value="Genomic_DNA"/>
</dbReference>
<organism evidence="1 2">
    <name type="scientific">Penicillium antarcticum</name>
    <dbReference type="NCBI Taxonomy" id="416450"/>
    <lineage>
        <taxon>Eukaryota</taxon>
        <taxon>Fungi</taxon>
        <taxon>Dikarya</taxon>
        <taxon>Ascomycota</taxon>
        <taxon>Pezizomycotina</taxon>
        <taxon>Eurotiomycetes</taxon>
        <taxon>Eurotiomycetidae</taxon>
        <taxon>Eurotiales</taxon>
        <taxon>Aspergillaceae</taxon>
        <taxon>Penicillium</taxon>
    </lineage>
</organism>
<reference evidence="2" key="1">
    <citation type="journal article" date="2017" name="Nat. Microbiol.">
        <title>Global analysis of biosynthetic gene clusters reveals vast potential of secondary metabolite production in Penicillium species.</title>
        <authorList>
            <person name="Nielsen J.C."/>
            <person name="Grijseels S."/>
            <person name="Prigent S."/>
            <person name="Ji B."/>
            <person name="Dainat J."/>
            <person name="Nielsen K.F."/>
            <person name="Frisvad J.C."/>
            <person name="Workman M."/>
            <person name="Nielsen J."/>
        </authorList>
    </citation>
    <scope>NUCLEOTIDE SEQUENCE [LARGE SCALE GENOMIC DNA]</scope>
    <source>
        <strain evidence="2">IBT 31811</strain>
    </source>
</reference>